<dbReference type="InterPro" id="IPR045653">
    <property type="entry name" value="DUF6396"/>
</dbReference>
<dbReference type="PANTHER" id="PTHR45011">
    <property type="entry name" value="DAP3-BINDING CELL DEATH ENHANCER 1"/>
    <property type="match status" value="1"/>
</dbReference>
<evidence type="ECO:0000259" key="1">
    <source>
        <dbReference type="Pfam" id="PF19933"/>
    </source>
</evidence>
<organism evidence="2 3">
    <name type="scientific">Pseudomonas reidholzensis</name>
    <dbReference type="NCBI Taxonomy" id="1785162"/>
    <lineage>
        <taxon>Bacteria</taxon>
        <taxon>Pseudomonadati</taxon>
        <taxon>Pseudomonadota</taxon>
        <taxon>Gammaproteobacteria</taxon>
        <taxon>Pseudomonadales</taxon>
        <taxon>Pseudomonadaceae</taxon>
        <taxon>Pseudomonas</taxon>
    </lineage>
</organism>
<dbReference type="PROSITE" id="PS51257">
    <property type="entry name" value="PROKAR_LIPOPROTEIN"/>
    <property type="match status" value="1"/>
</dbReference>
<dbReference type="InterPro" id="IPR006597">
    <property type="entry name" value="Sel1-like"/>
</dbReference>
<evidence type="ECO:0000313" key="3">
    <source>
        <dbReference type="Proteomes" id="UP000263595"/>
    </source>
</evidence>
<name>A0A383RZ23_9PSED</name>
<dbReference type="OrthoDB" id="6555376at2"/>
<dbReference type="InterPro" id="IPR052748">
    <property type="entry name" value="ISR_Activator"/>
</dbReference>
<sequence>MRWMLLVFSLILTGCDESTDFVFFTKNSPSSHGKKLTMNPGVNDYGRLIFTCARELAPALPPDANILFEYARWLQKNNLLKRDASVNAEIARLYRIAAEHGHYKANINLQNGAMRGRFSMRAGEHLRFSQQLIDAGVASGYWFIGYFLQQGSAGLKRDPEMALRYFRRAADEGSAEAQYSLAEKLAPIDIAPEIAREMRRCAAEQGHGKAALALGINLSNSGHYREAMTVYQLGAAAGNSTSASLLRHGFEGVDPSDQLYYLAQQEDVERAERYHKIWRILANYSYASPSVPDLNDIVPLPPAKLPPWDGKLQWLEAHLANVPPEKPSEVLIHTLAKAKVLDPATGKPMPGSPAFSEANFPVMTCISGEPCPESGYWKIIWTSWTEHIRYFEEGDVMPRHLMTWPEPRLWPLRDKIVQREERVRWGLLG</sequence>
<feature type="domain" description="DUF6396" evidence="1">
    <location>
        <begin position="242"/>
        <end position="349"/>
    </location>
</feature>
<dbReference type="PANTHER" id="PTHR45011:SF1">
    <property type="entry name" value="DAP3-BINDING CELL DEATH ENHANCER 1"/>
    <property type="match status" value="1"/>
</dbReference>
<dbReference type="EMBL" id="UNOZ01000030">
    <property type="protein sequence ID" value="SYX91691.1"/>
    <property type="molecule type" value="Genomic_DNA"/>
</dbReference>
<dbReference type="Proteomes" id="UP000263595">
    <property type="component" value="Unassembled WGS sequence"/>
</dbReference>
<dbReference type="InterPro" id="IPR011990">
    <property type="entry name" value="TPR-like_helical_dom_sf"/>
</dbReference>
<dbReference type="Gene3D" id="1.25.40.10">
    <property type="entry name" value="Tetratricopeptide repeat domain"/>
    <property type="match status" value="1"/>
</dbReference>
<dbReference type="Pfam" id="PF08238">
    <property type="entry name" value="Sel1"/>
    <property type="match status" value="1"/>
</dbReference>
<proteinExistence type="predicted"/>
<keyword evidence="3" id="KW-1185">Reference proteome</keyword>
<dbReference type="SMART" id="SM00671">
    <property type="entry name" value="SEL1"/>
    <property type="match status" value="2"/>
</dbReference>
<dbReference type="RefSeq" id="WP_119144086.1">
    <property type="nucleotide sequence ID" value="NZ_UNOZ01000030.1"/>
</dbReference>
<keyword evidence="2" id="KW-0449">Lipoprotein</keyword>
<dbReference type="SUPFAM" id="SSF81901">
    <property type="entry name" value="HCP-like"/>
    <property type="match status" value="1"/>
</dbReference>
<reference evidence="3" key="1">
    <citation type="submission" date="2018-08" db="EMBL/GenBank/DDBJ databases">
        <authorList>
            <person name="Blom J."/>
        </authorList>
    </citation>
    <scope>NUCLEOTIDE SEQUENCE [LARGE SCALE GENOMIC DNA]</scope>
    <source>
        <strain evidence="3">CCOS 865</strain>
    </source>
</reference>
<evidence type="ECO:0000313" key="2">
    <source>
        <dbReference type="EMBL" id="SYX91691.1"/>
    </source>
</evidence>
<dbReference type="Pfam" id="PF19933">
    <property type="entry name" value="DUF6396"/>
    <property type="match status" value="1"/>
</dbReference>
<accession>A0A383RZ23</accession>
<gene>
    <name evidence="2" type="ORF">CCOS865_03971</name>
</gene>
<protein>
    <submittedName>
        <fullName evidence="2">Lipoprotein</fullName>
    </submittedName>
</protein>
<dbReference type="AlphaFoldDB" id="A0A383RZ23"/>